<organism evidence="1 3">
    <name type="scientific">Cupriavidus gilardii</name>
    <dbReference type="NCBI Taxonomy" id="82541"/>
    <lineage>
        <taxon>Bacteria</taxon>
        <taxon>Pseudomonadati</taxon>
        <taxon>Pseudomonadota</taxon>
        <taxon>Betaproteobacteria</taxon>
        <taxon>Burkholderiales</taxon>
        <taxon>Burkholderiaceae</taxon>
        <taxon>Cupriavidus</taxon>
    </lineage>
</organism>
<accession>A0A849BJX7</accession>
<dbReference type="InterPro" id="IPR012670">
    <property type="entry name" value="T3SS_YscI/HrpB"/>
</dbReference>
<evidence type="ECO:0000313" key="1">
    <source>
        <dbReference type="EMBL" id="NNH12837.1"/>
    </source>
</evidence>
<evidence type="ECO:0000313" key="4">
    <source>
        <dbReference type="Proteomes" id="UP001056648"/>
    </source>
</evidence>
<dbReference type="AlphaFoldDB" id="A0A849BJX7"/>
<reference evidence="1 3" key="1">
    <citation type="submission" date="2020-05" db="EMBL/GenBank/DDBJ databases">
        <title>MicrobeNet Type strains.</title>
        <authorList>
            <person name="Nicholson A.C."/>
        </authorList>
    </citation>
    <scope>NUCLEOTIDE SEQUENCE [LARGE SCALE GENOMIC DNA]</scope>
    <source>
        <strain evidence="1 3">ATCC 700815</strain>
    </source>
</reference>
<proteinExistence type="predicted"/>
<keyword evidence="4" id="KW-1185">Reference proteome</keyword>
<dbReference type="EMBL" id="CP098735">
    <property type="protein sequence ID" value="USE78043.1"/>
    <property type="molecule type" value="Genomic_DNA"/>
</dbReference>
<sequence length="112" mass="11512">MNMDPITIAGQMLASTAGKATGKEPAAADIQAFMEAMSARVPKPEAIVADAMRKADAAVSAKVEAIGAGTALDPAAMKRAQQALLEMRNGVDLIAKIAGTLSQSINKLTTMQ</sequence>
<dbReference type="Proteomes" id="UP001056648">
    <property type="component" value="Chromosome 1"/>
</dbReference>
<evidence type="ECO:0000313" key="2">
    <source>
        <dbReference type="EMBL" id="USE78043.1"/>
    </source>
</evidence>
<dbReference type="Proteomes" id="UP000542973">
    <property type="component" value="Unassembled WGS sequence"/>
</dbReference>
<dbReference type="NCBIfam" id="TIGR02497">
    <property type="entry name" value="yscI_hrpB_dom"/>
    <property type="match status" value="1"/>
</dbReference>
<dbReference type="GO" id="GO:0030254">
    <property type="term" value="P:protein secretion by the type III secretion system"/>
    <property type="evidence" value="ECO:0007669"/>
    <property type="project" value="InterPro"/>
</dbReference>
<name>A0A849BJX7_9BURK</name>
<dbReference type="Pfam" id="PF17001">
    <property type="entry name" value="T3SS_basalb_I"/>
    <property type="match status" value="1"/>
</dbReference>
<dbReference type="EMBL" id="JABEMD010000034">
    <property type="protein sequence ID" value="NNH12837.1"/>
    <property type="molecule type" value="Genomic_DNA"/>
</dbReference>
<reference evidence="2" key="2">
    <citation type="submission" date="2022-06" db="EMBL/GenBank/DDBJ databases">
        <title>Complete genome sequence and characterization of Cupriavidus gilardii QJ1 isolated from contaminating cells.</title>
        <authorList>
            <person name="Qi J."/>
        </authorList>
    </citation>
    <scope>NUCLEOTIDE SEQUENCE</scope>
    <source>
        <strain evidence="2">QJ1</strain>
    </source>
</reference>
<evidence type="ECO:0000313" key="3">
    <source>
        <dbReference type="Proteomes" id="UP000542973"/>
    </source>
</evidence>
<dbReference type="RefSeq" id="WP_053824136.1">
    <property type="nucleotide sequence ID" value="NZ_BAAAEB010000025.1"/>
</dbReference>
<protein>
    <submittedName>
        <fullName evidence="1">Type III secretion system inner rod subunit SctI</fullName>
    </submittedName>
</protein>
<gene>
    <name evidence="1" type="primary">sctI</name>
    <name evidence="1" type="ORF">HLB16_18380</name>
    <name evidence="2" type="ORF">NDR89_03070</name>
</gene>